<name>A0A1G4RIJ7_9HYPH</name>
<keyword evidence="1" id="KW-0472">Membrane</keyword>
<keyword evidence="1" id="KW-1133">Transmembrane helix</keyword>
<dbReference type="Pfam" id="PF14023">
    <property type="entry name" value="Bestrophin-like"/>
    <property type="match status" value="1"/>
</dbReference>
<feature type="transmembrane region" description="Helical" evidence="1">
    <location>
        <begin position="207"/>
        <end position="227"/>
    </location>
</feature>
<accession>A0A1G4RIJ7</accession>
<feature type="transmembrane region" description="Helical" evidence="1">
    <location>
        <begin position="179"/>
        <end position="200"/>
    </location>
</feature>
<dbReference type="RefSeq" id="WP_092585340.1">
    <property type="nucleotide sequence ID" value="NZ_FMTM01000003.1"/>
</dbReference>
<evidence type="ECO:0000313" key="3">
    <source>
        <dbReference type="Proteomes" id="UP000199542"/>
    </source>
</evidence>
<proteinExistence type="predicted"/>
<evidence type="ECO:0000256" key="1">
    <source>
        <dbReference type="SAM" id="Phobius"/>
    </source>
</evidence>
<gene>
    <name evidence="2" type="ORF">SAMN02927900_02705</name>
</gene>
<feature type="transmembrane region" description="Helical" evidence="1">
    <location>
        <begin position="40"/>
        <end position="61"/>
    </location>
</feature>
<evidence type="ECO:0008006" key="4">
    <source>
        <dbReference type="Google" id="ProtNLM"/>
    </source>
</evidence>
<feature type="transmembrane region" description="Helical" evidence="1">
    <location>
        <begin position="6"/>
        <end position="24"/>
    </location>
</feature>
<dbReference type="AlphaFoldDB" id="A0A1G4RIJ7"/>
<keyword evidence="1" id="KW-0812">Transmembrane</keyword>
<sequence>MGSILIGGTVFVCLVGAALLAMFLRERIPSHHLDSDSKDVIRLATAIVGTLSALALGLLIASAKNDYDTTDAELRSSVAQVLLLDRVMAQYGTETAMARARLRDLIEARLRHGWGDANPDEPVVDPYDVSQTIEPIQAELRALVPKDDAHRMIQTRALEVSGNLAEAHWMAVETDAEGLPTAFLVILVFWLAWLFATFGLQAPANPTVVGVILVCSLSVAAAVFLVVDMAHPYIGVIHVSDAPLRSALAHVGNR</sequence>
<organism evidence="2 3">
    <name type="scientific">Rhizobium mongolense subsp. loessense</name>
    <dbReference type="NCBI Taxonomy" id="158890"/>
    <lineage>
        <taxon>Bacteria</taxon>
        <taxon>Pseudomonadati</taxon>
        <taxon>Pseudomonadota</taxon>
        <taxon>Alphaproteobacteria</taxon>
        <taxon>Hyphomicrobiales</taxon>
        <taxon>Rhizobiaceae</taxon>
        <taxon>Rhizobium/Agrobacterium group</taxon>
        <taxon>Rhizobium</taxon>
    </lineage>
</organism>
<dbReference type="Proteomes" id="UP000199542">
    <property type="component" value="Unassembled WGS sequence"/>
</dbReference>
<dbReference type="InterPro" id="IPR025333">
    <property type="entry name" value="DUF4239"/>
</dbReference>
<dbReference type="EMBL" id="FMTM01000003">
    <property type="protein sequence ID" value="SCW56461.1"/>
    <property type="molecule type" value="Genomic_DNA"/>
</dbReference>
<evidence type="ECO:0000313" key="2">
    <source>
        <dbReference type="EMBL" id="SCW56461.1"/>
    </source>
</evidence>
<reference evidence="2 3" key="1">
    <citation type="submission" date="2016-10" db="EMBL/GenBank/DDBJ databases">
        <authorList>
            <person name="de Groot N.N."/>
        </authorList>
    </citation>
    <scope>NUCLEOTIDE SEQUENCE [LARGE SCALE GENOMIC DNA]</scope>
    <source>
        <strain evidence="2 3">CGMCC 1.3401</strain>
    </source>
</reference>
<protein>
    <recommendedName>
        <fullName evidence="4">DUF4239 domain-containing protein</fullName>
    </recommendedName>
</protein>